<dbReference type="OrthoDB" id="262661at2759"/>
<dbReference type="VEuPathDB" id="TriTrypDB:Lsey_0072_0010"/>
<feature type="region of interest" description="Disordered" evidence="1">
    <location>
        <begin position="61"/>
        <end position="94"/>
    </location>
</feature>
<evidence type="ECO:0000256" key="1">
    <source>
        <dbReference type="SAM" id="MobiDB-lite"/>
    </source>
</evidence>
<reference evidence="2 3" key="1">
    <citation type="journal article" date="2015" name="PLoS Pathog.">
        <title>Leptomonas seymouri: Adaptations to the Dixenous Life Cycle Analyzed by Genome Sequencing, Transcriptome Profiling and Co-infection with Leishmania donovani.</title>
        <authorList>
            <person name="Kraeva N."/>
            <person name="Butenko A."/>
            <person name="Hlavacova J."/>
            <person name="Kostygov A."/>
            <person name="Myskova J."/>
            <person name="Grybchuk D."/>
            <person name="Lestinova T."/>
            <person name="Votypka J."/>
            <person name="Volf P."/>
            <person name="Opperdoes F."/>
            <person name="Flegontov P."/>
            <person name="Lukes J."/>
            <person name="Yurchenko V."/>
        </authorList>
    </citation>
    <scope>NUCLEOTIDE SEQUENCE [LARGE SCALE GENOMIC DNA]</scope>
    <source>
        <strain evidence="2 3">ATCC 30220</strain>
    </source>
</reference>
<dbReference type="OMA" id="NHLAVQC"/>
<dbReference type="SUPFAM" id="SSF81301">
    <property type="entry name" value="Nucleotidyltransferase"/>
    <property type="match status" value="1"/>
</dbReference>
<gene>
    <name evidence="2" type="ORF">ABL78_3051</name>
</gene>
<dbReference type="AlphaFoldDB" id="A0A0N1IL81"/>
<feature type="compositionally biased region" description="Low complexity" evidence="1">
    <location>
        <begin position="286"/>
        <end position="305"/>
    </location>
</feature>
<dbReference type="Proteomes" id="UP000038009">
    <property type="component" value="Unassembled WGS sequence"/>
</dbReference>
<keyword evidence="3" id="KW-1185">Reference proteome</keyword>
<comment type="caution">
    <text evidence="2">The sequence shown here is derived from an EMBL/GenBank/DDBJ whole genome shotgun (WGS) entry which is preliminary data.</text>
</comment>
<protein>
    <submittedName>
        <fullName evidence="2">Uncharacterized protein</fullName>
    </submittedName>
</protein>
<evidence type="ECO:0000313" key="2">
    <source>
        <dbReference type="EMBL" id="KPI87824.1"/>
    </source>
</evidence>
<dbReference type="EMBL" id="LJSK01000072">
    <property type="protein sequence ID" value="KPI87824.1"/>
    <property type="molecule type" value="Genomic_DNA"/>
</dbReference>
<feature type="compositionally biased region" description="Polar residues" evidence="1">
    <location>
        <begin position="274"/>
        <end position="285"/>
    </location>
</feature>
<accession>A0A0N1IL81</accession>
<proteinExistence type="predicted"/>
<sequence length="591" mass="63193">MKIPAALHPANHPHVQCLLLQAGLCADGGLSSLRGRREMYKLARTLALSRVALGGCVLEPRSQPQPYAPHGDHRKQQRQNARSDKKKVGSLSGIQQRAAAQLLRGLSDCFPPLPTPHTSACHPTGRSASTSLLRSTRAQTPQTPVLSSLVADMAFTQPSRLVPLYAPRVLLPPIPQHPHHDDMTYDAAVHHAGLLAKLLSPYGFEVELTGSMRRGCPLGTHADYILSLSEQATREAESVHAMGATDNTGASPQEEEGAEGLQGSGDGAARGDQESQTELAQPSGDSTFTPPSSSPTVTRRATAASCKVTGGLQRDAFTIPIAASMSHSSTAASTTGTCPYFDAGGIDIRRGSDGWSRAGAGTRRKRWCSRVKAFSASDAVSPQVAHLTQRAIQCLVQCGYVVAGQIPLLSPACLSCRQPIAVSVRYDTCHPAQVPPIKCADPRVLARLELHRLNLFFCPWQAHAVRNFFLTGPPAFTAHVTLQALSRGVDLNMNGAFECVAVQRSASPHHDDSTAALDDADEVVEPAGTAAEAAVENRSADRRTTKPKPRLHQEEVVQVLLCNEESIFEVAGLPVVDPLLRAVYGQLRHLP</sequence>
<evidence type="ECO:0000313" key="3">
    <source>
        <dbReference type="Proteomes" id="UP000038009"/>
    </source>
</evidence>
<dbReference type="InterPro" id="IPR043519">
    <property type="entry name" value="NT_sf"/>
</dbReference>
<feature type="region of interest" description="Disordered" evidence="1">
    <location>
        <begin position="244"/>
        <end position="305"/>
    </location>
</feature>
<organism evidence="2 3">
    <name type="scientific">Leptomonas seymouri</name>
    <dbReference type="NCBI Taxonomy" id="5684"/>
    <lineage>
        <taxon>Eukaryota</taxon>
        <taxon>Discoba</taxon>
        <taxon>Euglenozoa</taxon>
        <taxon>Kinetoplastea</taxon>
        <taxon>Metakinetoplastina</taxon>
        <taxon>Trypanosomatida</taxon>
        <taxon>Trypanosomatidae</taxon>
        <taxon>Leishmaniinae</taxon>
        <taxon>Leptomonas</taxon>
    </lineage>
</organism>
<name>A0A0N1IL81_LEPSE</name>